<dbReference type="GO" id="GO:0022625">
    <property type="term" value="C:cytosolic large ribosomal subunit"/>
    <property type="evidence" value="ECO:0007669"/>
    <property type="project" value="TreeGrafter"/>
</dbReference>
<sequence>MPKTAGILGRKIGMTRVYDENGHAIPVTVIEAGPCVVLQRKTAEKEGYDAVQLGFLPRRQSRITRAEAGHCKRAGLEHGFYHVREFRVQPDNELAVGQELAVSTLFKIGDKVNISGVSKGRGFQGVVRRHGFKGGRDTHGSNFHRAPGSIGSSAWPSRVLKGLRLPGRMGNERVTQKNLKIVDIREGHFLLVHGAVPGAKNGLLNIYSIAA</sequence>
<dbReference type="FunFam" id="2.40.30.10:FF:000004">
    <property type="entry name" value="50S ribosomal protein L3"/>
    <property type="match status" value="1"/>
</dbReference>
<dbReference type="GO" id="GO:0019843">
    <property type="term" value="F:rRNA binding"/>
    <property type="evidence" value="ECO:0007669"/>
    <property type="project" value="UniProtKB-UniRule"/>
</dbReference>
<dbReference type="GO" id="GO:0006412">
    <property type="term" value="P:translation"/>
    <property type="evidence" value="ECO:0007669"/>
    <property type="project" value="UniProtKB-UniRule"/>
</dbReference>
<dbReference type="InterPro" id="IPR000597">
    <property type="entry name" value="Ribosomal_uL3"/>
</dbReference>
<evidence type="ECO:0000256" key="4">
    <source>
        <dbReference type="ARBA" id="ARBA00022980"/>
    </source>
</evidence>
<evidence type="ECO:0000256" key="2">
    <source>
        <dbReference type="ARBA" id="ARBA00022730"/>
    </source>
</evidence>
<dbReference type="PROSITE" id="PS00474">
    <property type="entry name" value="RIBOSOMAL_L3"/>
    <property type="match status" value="1"/>
</dbReference>
<reference evidence="10" key="1">
    <citation type="submission" date="2017-05" db="EMBL/GenBank/DDBJ databases">
        <authorList>
            <person name="Song R."/>
            <person name="Chenine A.L."/>
            <person name="Ruprecht R.M."/>
        </authorList>
    </citation>
    <scope>NUCLEOTIDE SEQUENCE</scope>
    <source>
        <strain evidence="10">ORNL</strain>
    </source>
</reference>
<gene>
    <name evidence="7" type="primary">rplC</name>
    <name evidence="10" type="ORF">CAY53_10760</name>
</gene>
<dbReference type="Gene3D" id="3.30.160.810">
    <property type="match status" value="1"/>
</dbReference>
<dbReference type="PANTHER" id="PTHR11229:SF16">
    <property type="entry name" value="LARGE RIBOSOMAL SUBUNIT PROTEIN UL3C"/>
    <property type="match status" value="1"/>
</dbReference>
<keyword evidence="5 7" id="KW-0687">Ribonucleoprotein</keyword>
<dbReference type="NCBIfam" id="TIGR03625">
    <property type="entry name" value="L3_bact"/>
    <property type="match status" value="1"/>
</dbReference>
<evidence type="ECO:0000256" key="3">
    <source>
        <dbReference type="ARBA" id="ARBA00022884"/>
    </source>
</evidence>
<dbReference type="KEGG" id="deo:CAY53_10760"/>
<dbReference type="Gene3D" id="2.40.30.10">
    <property type="entry name" value="Translation factors"/>
    <property type="match status" value="1"/>
</dbReference>
<dbReference type="FunFam" id="3.30.160.810:FF:000001">
    <property type="entry name" value="50S ribosomal protein L3"/>
    <property type="match status" value="1"/>
</dbReference>
<comment type="subunit">
    <text evidence="7 9">Part of the 50S ribosomal subunit. Forms a cluster with proteins L14 and L19.</text>
</comment>
<keyword evidence="2 7" id="KW-0699">rRNA-binding</keyword>
<dbReference type="GO" id="GO:0003735">
    <property type="term" value="F:structural constituent of ribosome"/>
    <property type="evidence" value="ECO:0007669"/>
    <property type="project" value="UniProtKB-UniRule"/>
</dbReference>
<evidence type="ECO:0000256" key="9">
    <source>
        <dbReference type="RuleBase" id="RU003906"/>
    </source>
</evidence>
<protein>
    <recommendedName>
        <fullName evidence="6 7">Large ribosomal subunit protein uL3</fullName>
    </recommendedName>
</protein>
<dbReference type="InterPro" id="IPR019927">
    <property type="entry name" value="Ribosomal_uL3_bac/org-type"/>
</dbReference>
<comment type="function">
    <text evidence="7 9">One of the primary rRNA binding proteins, it binds directly near the 3'-end of the 23S rRNA, where it nucleates assembly of the 50S subunit.</text>
</comment>
<reference evidence="10" key="2">
    <citation type="journal article" date="2018" name="MBio">
        <title>Insights into the evolution of host association through the isolation and characterization of a novel human periodontal pathobiont, Desulfobulbus oralis.</title>
        <authorList>
            <person name="Cross K.L."/>
            <person name="Chirania P."/>
            <person name="Xiong W."/>
            <person name="Beall C.J."/>
            <person name="Elkins J.G."/>
            <person name="Giannone R.J."/>
            <person name="Griffen A.L."/>
            <person name="Guss A.M."/>
            <person name="Hettich R.L."/>
            <person name="Joshi S.S."/>
            <person name="Mokrzan E.M."/>
            <person name="Martin R.K."/>
            <person name="Zhulin I.B."/>
            <person name="Leys E.J."/>
            <person name="Podar M."/>
        </authorList>
    </citation>
    <scope>NUCLEOTIDE SEQUENCE [LARGE SCALE GENOMIC DNA]</scope>
    <source>
        <strain evidence="10">ORNL</strain>
    </source>
</reference>
<dbReference type="Proteomes" id="UP000239867">
    <property type="component" value="Chromosome"/>
</dbReference>
<evidence type="ECO:0000313" key="10">
    <source>
        <dbReference type="EMBL" id="AVD71893.1"/>
    </source>
</evidence>
<evidence type="ECO:0000256" key="1">
    <source>
        <dbReference type="ARBA" id="ARBA00006540"/>
    </source>
</evidence>
<evidence type="ECO:0000313" key="11">
    <source>
        <dbReference type="Proteomes" id="UP000239867"/>
    </source>
</evidence>
<evidence type="ECO:0000256" key="5">
    <source>
        <dbReference type="ARBA" id="ARBA00023274"/>
    </source>
</evidence>
<accession>A0A2L1GQD7</accession>
<keyword evidence="4 7" id="KW-0689">Ribosomal protein</keyword>
<dbReference type="RefSeq" id="WP_104937108.1">
    <property type="nucleotide sequence ID" value="NZ_CP021255.1"/>
</dbReference>
<comment type="similarity">
    <text evidence="1 7 8">Belongs to the universal ribosomal protein uL3 family.</text>
</comment>
<dbReference type="EMBL" id="CP021255">
    <property type="protein sequence ID" value="AVD71893.1"/>
    <property type="molecule type" value="Genomic_DNA"/>
</dbReference>
<dbReference type="SUPFAM" id="SSF50447">
    <property type="entry name" value="Translation proteins"/>
    <property type="match status" value="1"/>
</dbReference>
<dbReference type="OrthoDB" id="9806135at2"/>
<name>A0A2L1GQD7_9BACT</name>
<keyword evidence="3 7" id="KW-0694">RNA-binding</keyword>
<dbReference type="HAMAP" id="MF_01325_B">
    <property type="entry name" value="Ribosomal_uL3_B"/>
    <property type="match status" value="1"/>
</dbReference>
<dbReference type="AlphaFoldDB" id="A0A2L1GQD7"/>
<dbReference type="InterPro" id="IPR009000">
    <property type="entry name" value="Transl_B-barrel_sf"/>
</dbReference>
<dbReference type="Pfam" id="PF00297">
    <property type="entry name" value="Ribosomal_L3"/>
    <property type="match status" value="1"/>
</dbReference>
<evidence type="ECO:0000256" key="8">
    <source>
        <dbReference type="RuleBase" id="RU003905"/>
    </source>
</evidence>
<evidence type="ECO:0000256" key="7">
    <source>
        <dbReference type="HAMAP-Rule" id="MF_01325"/>
    </source>
</evidence>
<dbReference type="InterPro" id="IPR019926">
    <property type="entry name" value="Ribosomal_uL3_CS"/>
</dbReference>
<keyword evidence="11" id="KW-1185">Reference proteome</keyword>
<organism evidence="10 11">
    <name type="scientific">Desulfobulbus oralis</name>
    <dbReference type="NCBI Taxonomy" id="1986146"/>
    <lineage>
        <taxon>Bacteria</taxon>
        <taxon>Pseudomonadati</taxon>
        <taxon>Thermodesulfobacteriota</taxon>
        <taxon>Desulfobulbia</taxon>
        <taxon>Desulfobulbales</taxon>
        <taxon>Desulfobulbaceae</taxon>
        <taxon>Desulfobulbus</taxon>
    </lineage>
</organism>
<evidence type="ECO:0000256" key="6">
    <source>
        <dbReference type="ARBA" id="ARBA00035243"/>
    </source>
</evidence>
<proteinExistence type="inferred from homology"/>
<dbReference type="PANTHER" id="PTHR11229">
    <property type="entry name" value="50S RIBOSOMAL PROTEIN L3"/>
    <property type="match status" value="1"/>
</dbReference>